<gene>
    <name evidence="7" type="ORF">DSTB1V02_LOCUS10074</name>
</gene>
<evidence type="ECO:0000259" key="5">
    <source>
        <dbReference type="Pfam" id="PF09762"/>
    </source>
</evidence>
<evidence type="ECO:0000256" key="3">
    <source>
        <dbReference type="ARBA" id="ARBA00023054"/>
    </source>
</evidence>
<dbReference type="AlphaFoldDB" id="A0A7R9AAA8"/>
<dbReference type="Pfam" id="PF21673">
    <property type="entry name" value="CCDC93_N"/>
    <property type="match status" value="1"/>
</dbReference>
<dbReference type="InterPro" id="IPR039116">
    <property type="entry name" value="CCDC93"/>
</dbReference>
<dbReference type="EMBL" id="CAJPEV010002772">
    <property type="protein sequence ID" value="CAG0897994.1"/>
    <property type="molecule type" value="Genomic_DNA"/>
</dbReference>
<sequence>MGSVDAQFAGQEEKEKFEEIVELLVAAGYFRARIKGLSPFDKIIGGMTWCIETCSFDIDIDLFYSDTLSLGQKITLTEKIVRVLLKMECPHRIEPHQIEGLDTISIFPVIQWLVKRAVEQRREMEDENRSFSLHQFEKHVQLPSDLTKREREAAHFDNLAQIRVQNRPVRTHRRKTPFGPDVNEAVRVMSTLMEYGSRSIMASTGEAEGDKTVDMPSEGIMSSELEYASFQKMSTSTLGKIISMSADAMVQAATEYIQFQEQGKDQIGLPQFKSNLRKQVELLQVRCHELEEAKIKVKEKLKELKAKYEAATNEAEVLSDELKQLKSQLDTANDGDIHSLKRMVQRHEELQKEEKEFRISCKEELEALQKEIRELETFEVPVEEGTEIEEALNAQKEKVKKLRLEVAEKSHVVASLQRQLDDVPLQAELLQYQKRFLELYHIGAAKHKETKHFYTLHNSLCDTKLYLEKEVKLIDSVIDNFNEAMSTPEAKQEFLAQFESIVSGIKGNKMKVDEKKVNLVKKKESLQAAIQKITEIQRLYFKTVKDFQTECHRNETLSAHLSKA</sequence>
<dbReference type="Proteomes" id="UP000677054">
    <property type="component" value="Unassembled WGS sequence"/>
</dbReference>
<dbReference type="EMBL" id="LR902289">
    <property type="protein sequence ID" value="CAD7250294.1"/>
    <property type="molecule type" value="Genomic_DNA"/>
</dbReference>
<proteinExistence type="inferred from homology"/>
<evidence type="ECO:0000313" key="8">
    <source>
        <dbReference type="Proteomes" id="UP000677054"/>
    </source>
</evidence>
<dbReference type="Pfam" id="PF09762">
    <property type="entry name" value="CCDC93_CC"/>
    <property type="match status" value="1"/>
</dbReference>
<reference evidence="7" key="1">
    <citation type="submission" date="2020-11" db="EMBL/GenBank/DDBJ databases">
        <authorList>
            <person name="Tran Van P."/>
        </authorList>
    </citation>
    <scope>NUCLEOTIDE SEQUENCE</scope>
</reference>
<evidence type="ECO:0000259" key="6">
    <source>
        <dbReference type="Pfam" id="PF21673"/>
    </source>
</evidence>
<evidence type="ECO:0000313" key="7">
    <source>
        <dbReference type="EMBL" id="CAD7250294.1"/>
    </source>
</evidence>
<dbReference type="InterPro" id="IPR048747">
    <property type="entry name" value="CCDC93_N"/>
</dbReference>
<feature type="domain" description="CCDC93 N-terminal" evidence="6">
    <location>
        <begin position="12"/>
        <end position="118"/>
    </location>
</feature>
<comment type="similarity">
    <text evidence="1">Belongs to the CCDC93 family.</text>
</comment>
<organism evidence="7">
    <name type="scientific">Darwinula stevensoni</name>
    <dbReference type="NCBI Taxonomy" id="69355"/>
    <lineage>
        <taxon>Eukaryota</taxon>
        <taxon>Metazoa</taxon>
        <taxon>Ecdysozoa</taxon>
        <taxon>Arthropoda</taxon>
        <taxon>Crustacea</taxon>
        <taxon>Oligostraca</taxon>
        <taxon>Ostracoda</taxon>
        <taxon>Podocopa</taxon>
        <taxon>Podocopida</taxon>
        <taxon>Darwinulocopina</taxon>
        <taxon>Darwinuloidea</taxon>
        <taxon>Darwinulidae</taxon>
        <taxon>Darwinula</taxon>
    </lineage>
</organism>
<name>A0A7R9AAA8_9CRUS</name>
<accession>A0A7R9AAA8</accession>
<evidence type="ECO:0000256" key="2">
    <source>
        <dbReference type="ARBA" id="ARBA00016765"/>
    </source>
</evidence>
<dbReference type="OrthoDB" id="16092at2759"/>
<evidence type="ECO:0000256" key="4">
    <source>
        <dbReference type="SAM" id="Coils"/>
    </source>
</evidence>
<feature type="coiled-coil region" evidence="4">
    <location>
        <begin position="273"/>
        <end position="419"/>
    </location>
</feature>
<protein>
    <recommendedName>
        <fullName evidence="2">Coiled-coil domain-containing protein 93</fullName>
    </recommendedName>
</protein>
<dbReference type="GO" id="GO:0006893">
    <property type="term" value="P:Golgi to plasma membrane transport"/>
    <property type="evidence" value="ECO:0007669"/>
    <property type="project" value="TreeGrafter"/>
</dbReference>
<dbReference type="PANTHER" id="PTHR16441">
    <property type="entry name" value="FIDIPIDINE"/>
    <property type="match status" value="1"/>
</dbReference>
<feature type="domain" description="CCDC93 coiled-coil" evidence="5">
    <location>
        <begin position="167"/>
        <end position="559"/>
    </location>
</feature>
<keyword evidence="3 4" id="KW-0175">Coiled coil</keyword>
<keyword evidence="8" id="KW-1185">Reference proteome</keyword>
<dbReference type="PANTHER" id="PTHR16441:SF0">
    <property type="entry name" value="COILED-COIL DOMAIN-CONTAINING PROTEIN 93"/>
    <property type="match status" value="1"/>
</dbReference>
<evidence type="ECO:0000256" key="1">
    <source>
        <dbReference type="ARBA" id="ARBA00007219"/>
    </source>
</evidence>
<dbReference type="InterPro" id="IPR019159">
    <property type="entry name" value="CCDC93_CC"/>
</dbReference>